<proteinExistence type="predicted"/>
<reference evidence="3" key="2">
    <citation type="submission" date="2015-01" db="EMBL/GenBank/DDBJ databases">
        <title>Evolutionary Origins and Diversification of the Mycorrhizal Mutualists.</title>
        <authorList>
            <consortium name="DOE Joint Genome Institute"/>
            <consortium name="Mycorrhizal Genomics Consortium"/>
            <person name="Kohler A."/>
            <person name="Kuo A."/>
            <person name="Nagy L.G."/>
            <person name="Floudas D."/>
            <person name="Copeland A."/>
            <person name="Barry K.W."/>
            <person name="Cichocki N."/>
            <person name="Veneault-Fourrey C."/>
            <person name="LaButti K."/>
            <person name="Lindquist E.A."/>
            <person name="Lipzen A."/>
            <person name="Lundell T."/>
            <person name="Morin E."/>
            <person name="Murat C."/>
            <person name="Riley R."/>
            <person name="Ohm R."/>
            <person name="Sun H."/>
            <person name="Tunlid A."/>
            <person name="Henrissat B."/>
            <person name="Grigoriev I.V."/>
            <person name="Hibbett D.S."/>
            <person name="Martin F."/>
        </authorList>
    </citation>
    <scope>NUCLEOTIDE SEQUENCE [LARGE SCALE GENOMIC DNA]</scope>
    <source>
        <strain evidence="3">UH-Slu-Lm8-n1</strain>
    </source>
</reference>
<gene>
    <name evidence="2" type="ORF">CY34DRAFT_88265</name>
</gene>
<accession>A0A0D0APM4</accession>
<name>A0A0D0APM4_9AGAM</name>
<evidence type="ECO:0000313" key="3">
    <source>
        <dbReference type="Proteomes" id="UP000054485"/>
    </source>
</evidence>
<sequence>DMDRDTTQHSDITQTAMNRAYTVQCGRCQAVIEYDTHTDWPTVNLLVNKHLGICPAKLDLHRPASSHPPSKTYDTQNTLSHSSIKSMGADDSKHDNQFSAGRRKKKKKEAQRKRELEDDEYTYRVRPTSVRCHGCKKKIRLDKRSRYYPGLWTKHRRKCRRIQKIEVG</sequence>
<dbReference type="EMBL" id="KN835322">
    <property type="protein sequence ID" value="KIK39934.1"/>
    <property type="molecule type" value="Genomic_DNA"/>
</dbReference>
<evidence type="ECO:0000313" key="2">
    <source>
        <dbReference type="EMBL" id="KIK39934.1"/>
    </source>
</evidence>
<feature type="non-terminal residue" evidence="2">
    <location>
        <position position="1"/>
    </location>
</feature>
<dbReference type="InParanoid" id="A0A0D0APM4"/>
<feature type="compositionally biased region" description="Basic residues" evidence="1">
    <location>
        <begin position="101"/>
        <end position="111"/>
    </location>
</feature>
<dbReference type="AlphaFoldDB" id="A0A0D0APM4"/>
<keyword evidence="3" id="KW-1185">Reference proteome</keyword>
<feature type="region of interest" description="Disordered" evidence="1">
    <location>
        <begin position="62"/>
        <end position="116"/>
    </location>
</feature>
<reference evidence="2 3" key="1">
    <citation type="submission" date="2014-04" db="EMBL/GenBank/DDBJ databases">
        <authorList>
            <consortium name="DOE Joint Genome Institute"/>
            <person name="Kuo A."/>
            <person name="Ruytinx J."/>
            <person name="Rineau F."/>
            <person name="Colpaert J."/>
            <person name="Kohler A."/>
            <person name="Nagy L.G."/>
            <person name="Floudas D."/>
            <person name="Copeland A."/>
            <person name="Barry K.W."/>
            <person name="Cichocki N."/>
            <person name="Veneault-Fourrey C."/>
            <person name="LaButti K."/>
            <person name="Lindquist E.A."/>
            <person name="Lipzen A."/>
            <person name="Lundell T."/>
            <person name="Morin E."/>
            <person name="Murat C."/>
            <person name="Sun H."/>
            <person name="Tunlid A."/>
            <person name="Henrissat B."/>
            <person name="Grigoriev I.V."/>
            <person name="Hibbett D.S."/>
            <person name="Martin F."/>
            <person name="Nordberg H.P."/>
            <person name="Cantor M.N."/>
            <person name="Hua S.X."/>
        </authorList>
    </citation>
    <scope>NUCLEOTIDE SEQUENCE [LARGE SCALE GENOMIC DNA]</scope>
    <source>
        <strain evidence="2 3">UH-Slu-Lm8-n1</strain>
    </source>
</reference>
<dbReference type="Proteomes" id="UP000054485">
    <property type="component" value="Unassembled WGS sequence"/>
</dbReference>
<dbReference type="OrthoDB" id="2960270at2759"/>
<protein>
    <submittedName>
        <fullName evidence="2">Uncharacterized protein</fullName>
    </submittedName>
</protein>
<dbReference type="HOGENOM" id="CLU_083407_0_0_1"/>
<feature type="compositionally biased region" description="Polar residues" evidence="1">
    <location>
        <begin position="67"/>
        <end position="85"/>
    </location>
</feature>
<evidence type="ECO:0000256" key="1">
    <source>
        <dbReference type="SAM" id="MobiDB-lite"/>
    </source>
</evidence>
<organism evidence="2 3">
    <name type="scientific">Suillus luteus UH-Slu-Lm8-n1</name>
    <dbReference type="NCBI Taxonomy" id="930992"/>
    <lineage>
        <taxon>Eukaryota</taxon>
        <taxon>Fungi</taxon>
        <taxon>Dikarya</taxon>
        <taxon>Basidiomycota</taxon>
        <taxon>Agaricomycotina</taxon>
        <taxon>Agaricomycetes</taxon>
        <taxon>Agaricomycetidae</taxon>
        <taxon>Boletales</taxon>
        <taxon>Suillineae</taxon>
        <taxon>Suillaceae</taxon>
        <taxon>Suillus</taxon>
    </lineage>
</organism>